<dbReference type="RefSeq" id="WP_132313644.1">
    <property type="nucleotide sequence ID" value="NZ_SMAR01000033.1"/>
</dbReference>
<organism evidence="1 2">
    <name type="scientific">Martelella mediterranea</name>
    <dbReference type="NCBI Taxonomy" id="293089"/>
    <lineage>
        <taxon>Bacteria</taxon>
        <taxon>Pseudomonadati</taxon>
        <taxon>Pseudomonadota</taxon>
        <taxon>Alphaproteobacteria</taxon>
        <taxon>Hyphomicrobiales</taxon>
        <taxon>Aurantimonadaceae</taxon>
        <taxon>Martelella</taxon>
    </lineage>
</organism>
<dbReference type="AlphaFoldDB" id="A0A4R3NJY0"/>
<accession>A0A4R3NJY0</accession>
<proteinExistence type="predicted"/>
<evidence type="ECO:0000313" key="1">
    <source>
        <dbReference type="EMBL" id="TCT34620.1"/>
    </source>
</evidence>
<name>A0A4R3NJY0_9HYPH</name>
<keyword evidence="2" id="KW-1185">Reference proteome</keyword>
<protein>
    <submittedName>
        <fullName evidence="1">Uncharacterized protein</fullName>
    </submittedName>
</protein>
<reference evidence="1 2" key="1">
    <citation type="submission" date="2019-03" db="EMBL/GenBank/DDBJ databases">
        <title>Freshwater and sediment microbial communities from various areas in North America, analyzing microbe dynamics in response to fracking.</title>
        <authorList>
            <person name="Lamendella R."/>
        </authorList>
    </citation>
    <scope>NUCLEOTIDE SEQUENCE [LARGE SCALE GENOMIC DNA]</scope>
    <source>
        <strain evidence="1 2">175.2</strain>
    </source>
</reference>
<sequence>MSMSTFFDRPAVARPETELTVPQREALKHLSRFRHHRVCRNGGWYLGPRYFKPETISALTRHALIRRAKNRGFGKGYHLEPTLAGQVVLEKLEKSNGRS</sequence>
<dbReference type="EMBL" id="SMAR01000033">
    <property type="protein sequence ID" value="TCT34620.1"/>
    <property type="molecule type" value="Genomic_DNA"/>
</dbReference>
<evidence type="ECO:0000313" key="2">
    <source>
        <dbReference type="Proteomes" id="UP000295097"/>
    </source>
</evidence>
<gene>
    <name evidence="1" type="ORF">EDC90_103314</name>
</gene>
<dbReference type="Proteomes" id="UP000295097">
    <property type="component" value="Unassembled WGS sequence"/>
</dbReference>
<comment type="caution">
    <text evidence="1">The sequence shown here is derived from an EMBL/GenBank/DDBJ whole genome shotgun (WGS) entry which is preliminary data.</text>
</comment>